<dbReference type="AlphaFoldDB" id="A0A087DDL3"/>
<accession>A0A087DDL3</accession>
<dbReference type="Proteomes" id="UP000029033">
    <property type="component" value="Unassembled WGS sequence"/>
</dbReference>
<keyword evidence="2" id="KW-1185">Reference proteome</keyword>
<sequence>MPIAQRRVALSVPEPASLPQYGGTKEGDIMERTSCSIVGCTHEAVDFGMCTEHFTSSLVHGSFQYSPHSARPSAN</sequence>
<proteinExistence type="predicted"/>
<dbReference type="EMBL" id="JGZO01000012">
    <property type="protein sequence ID" value="KFI93613.1"/>
    <property type="molecule type" value="Genomic_DNA"/>
</dbReference>
<dbReference type="eggNOG" id="ENOG5031Y5Q">
    <property type="taxonomic scope" value="Bacteria"/>
</dbReference>
<evidence type="ECO:0000313" key="2">
    <source>
        <dbReference type="Proteomes" id="UP000029033"/>
    </source>
</evidence>
<organism evidence="1 2">
    <name type="scientific">Bifidobacterium scardovii</name>
    <dbReference type="NCBI Taxonomy" id="158787"/>
    <lineage>
        <taxon>Bacteria</taxon>
        <taxon>Bacillati</taxon>
        <taxon>Actinomycetota</taxon>
        <taxon>Actinomycetes</taxon>
        <taxon>Bifidobacteriales</taxon>
        <taxon>Bifidobacteriaceae</taxon>
        <taxon>Bifidobacterium</taxon>
    </lineage>
</organism>
<comment type="caution">
    <text evidence="1">The sequence shown here is derived from an EMBL/GenBank/DDBJ whole genome shotgun (WGS) entry which is preliminary data.</text>
</comment>
<protein>
    <submittedName>
        <fullName evidence="1">Uncharacterized protein</fullName>
    </submittedName>
</protein>
<gene>
    <name evidence="1" type="ORF">BSCA_0101</name>
</gene>
<reference evidence="1 2" key="1">
    <citation type="submission" date="2014-03" db="EMBL/GenBank/DDBJ databases">
        <title>Genomics of Bifidobacteria.</title>
        <authorList>
            <person name="Ventura M."/>
            <person name="Milani C."/>
            <person name="Lugli G.A."/>
        </authorList>
    </citation>
    <scope>NUCLEOTIDE SEQUENCE [LARGE SCALE GENOMIC DNA]</scope>
    <source>
        <strain evidence="1 2">LMG 21589</strain>
    </source>
</reference>
<evidence type="ECO:0000313" key="1">
    <source>
        <dbReference type="EMBL" id="KFI93613.1"/>
    </source>
</evidence>
<name>A0A087DDL3_9BIFI</name>